<dbReference type="InterPro" id="IPR040596">
    <property type="entry name" value="RNase_II_C_S1"/>
</dbReference>
<dbReference type="InterPro" id="IPR036388">
    <property type="entry name" value="WH-like_DNA-bd_sf"/>
</dbReference>
<evidence type="ECO:0000313" key="2">
    <source>
        <dbReference type="EMBL" id="RDH88427.1"/>
    </source>
</evidence>
<keyword evidence="3" id="KW-1185">Reference proteome</keyword>
<dbReference type="PANTHER" id="PTHR23355">
    <property type="entry name" value="RIBONUCLEASE"/>
    <property type="match status" value="1"/>
</dbReference>
<dbReference type="Proteomes" id="UP000254771">
    <property type="component" value="Unassembled WGS sequence"/>
</dbReference>
<gene>
    <name evidence="2" type="ORF">DIZ78_00345</name>
</gene>
<dbReference type="InterPro" id="IPR001900">
    <property type="entry name" value="RNase_II/R"/>
</dbReference>
<dbReference type="GO" id="GO:0003723">
    <property type="term" value="F:RNA binding"/>
    <property type="evidence" value="ECO:0007669"/>
    <property type="project" value="InterPro"/>
</dbReference>
<dbReference type="AlphaFoldDB" id="A0A370DT72"/>
<dbReference type="GO" id="GO:0000932">
    <property type="term" value="C:P-body"/>
    <property type="evidence" value="ECO:0007669"/>
    <property type="project" value="TreeGrafter"/>
</dbReference>
<dbReference type="GO" id="GO:0006402">
    <property type="term" value="P:mRNA catabolic process"/>
    <property type="evidence" value="ECO:0007669"/>
    <property type="project" value="TreeGrafter"/>
</dbReference>
<sequence>MSSPVAGSLVLYKIRPAKVVEVSDKITIELEGGKTKRVRTKDIVLLHPGPLASLKDLTPQTGEIEESWELLEESTTEIQEFTELLFDAYTPVTAWAAWEVVADGLYFAGEPQAITPRPASEVQAERERREAKEAAETAWTAFVDRVNRGELVEEDRKPLGEVEALALGTRNNSRILKALGFQETPVNAHRLLVKTGYWSENENPYPRRFGINPETPEYEIPMLPDESRLDLTHLPAYAIDDEGNQDPDDAVSLDGERIWVHVADVAALVPPDSVMDLDARNRGSNLYIPEQVISMLPPGLTHRLGLGLEDESPALSIGFSLSDAGEIDDIEIQPTRLKVTRISYQDADQSLLEAPFTELQRKAQIYRKRRAAAGAAFINLPEVKIRVEDAGVRVTPLPPLASREMVMDLMLMAGEAVGRYCIDKDIPVPFATQAPPDEPSTPEGMAAMFAYRRKFKPSQIKTQPEPHSGLGLAFYIRATSPLRRYSDLLTHQQLRAHLRGEDPLDIHAVSERIGLAEVGSAAIRKSERLSNSHWRLVFLRDNPDWQGEAVVVAREGERATVMIPELGMDTKVRVKSAPALNETIRLKPREIDLPDLACYFSVLG</sequence>
<dbReference type="SMART" id="SM00955">
    <property type="entry name" value="RNB"/>
    <property type="match status" value="1"/>
</dbReference>
<dbReference type="InterPro" id="IPR012340">
    <property type="entry name" value="NA-bd_OB-fold"/>
</dbReference>
<name>A0A370DT72_9GAMM</name>
<accession>A0A370DT72</accession>
<protein>
    <submittedName>
        <fullName evidence="2">Exoribonuclease II</fullName>
    </submittedName>
</protein>
<dbReference type="EMBL" id="QFXE01000001">
    <property type="protein sequence ID" value="RDH88427.1"/>
    <property type="molecule type" value="Genomic_DNA"/>
</dbReference>
<dbReference type="InterPro" id="IPR050180">
    <property type="entry name" value="RNR_Ribonuclease"/>
</dbReference>
<dbReference type="GO" id="GO:0000175">
    <property type="term" value="F:3'-5'-RNA exonuclease activity"/>
    <property type="evidence" value="ECO:0007669"/>
    <property type="project" value="TreeGrafter"/>
</dbReference>
<reference evidence="2 3" key="1">
    <citation type="journal article" date="2018" name="ISME J.">
        <title>Endosymbiont genomes yield clues of tubeworm success.</title>
        <authorList>
            <person name="Li Y."/>
            <person name="Liles M.R."/>
            <person name="Halanych K.M."/>
        </authorList>
    </citation>
    <scope>NUCLEOTIDE SEQUENCE [LARGE SCALE GENOMIC DNA]</scope>
    <source>
        <strain evidence="2">A1462</strain>
    </source>
</reference>
<evidence type="ECO:0000259" key="1">
    <source>
        <dbReference type="SMART" id="SM00955"/>
    </source>
</evidence>
<dbReference type="Pfam" id="PF23161">
    <property type="entry name" value="HTH_RNase_II"/>
    <property type="match status" value="1"/>
</dbReference>
<evidence type="ECO:0000313" key="3">
    <source>
        <dbReference type="Proteomes" id="UP000254771"/>
    </source>
</evidence>
<dbReference type="Pfam" id="PF00773">
    <property type="entry name" value="RNB"/>
    <property type="match status" value="1"/>
</dbReference>
<dbReference type="Gene3D" id="2.40.50.140">
    <property type="entry name" value="Nucleic acid-binding proteins"/>
    <property type="match status" value="1"/>
</dbReference>
<feature type="domain" description="RNB" evidence="1">
    <location>
        <begin position="228"/>
        <end position="500"/>
    </location>
</feature>
<dbReference type="PANTHER" id="PTHR23355:SF42">
    <property type="entry name" value="RIBONUCLEASE II, CHLOROPLASTIC_MITOCHONDRIAL"/>
    <property type="match status" value="1"/>
</dbReference>
<dbReference type="Gene3D" id="1.10.10.10">
    <property type="entry name" value="Winged helix-like DNA-binding domain superfamily/Winged helix DNA-binding domain"/>
    <property type="match status" value="1"/>
</dbReference>
<comment type="caution">
    <text evidence="2">The sequence shown here is derived from an EMBL/GenBank/DDBJ whole genome shotgun (WGS) entry which is preliminary data.</text>
</comment>
<dbReference type="Pfam" id="PF18614">
    <property type="entry name" value="RNase_II_C_S1"/>
    <property type="match status" value="1"/>
</dbReference>
<proteinExistence type="predicted"/>
<dbReference type="SUPFAM" id="SSF50249">
    <property type="entry name" value="Nucleic acid-binding proteins"/>
    <property type="match status" value="2"/>
</dbReference>
<dbReference type="InterPro" id="IPR056404">
    <property type="entry name" value="HTH_RNase_II"/>
</dbReference>
<organism evidence="2 3">
    <name type="scientific">endosymbiont of Escarpia spicata</name>
    <dbReference type="NCBI Taxonomy" id="2200908"/>
    <lineage>
        <taxon>Bacteria</taxon>
        <taxon>Pseudomonadati</taxon>
        <taxon>Pseudomonadota</taxon>
        <taxon>Gammaproteobacteria</taxon>
        <taxon>sulfur-oxidizing symbionts</taxon>
    </lineage>
</organism>